<dbReference type="InterPro" id="IPR002625">
    <property type="entry name" value="Smr_dom"/>
</dbReference>
<feature type="domain" description="Smr" evidence="1">
    <location>
        <begin position="305"/>
        <end position="358"/>
    </location>
</feature>
<dbReference type="EMBL" id="JANDHW010000008">
    <property type="protein sequence ID" value="MCP9612323.1"/>
    <property type="molecule type" value="Genomic_DNA"/>
</dbReference>
<evidence type="ECO:0000313" key="2">
    <source>
        <dbReference type="EMBL" id="MCP9612323.1"/>
    </source>
</evidence>
<dbReference type="RefSeq" id="WP_255027614.1">
    <property type="nucleotide sequence ID" value="NZ_JANDHW010000008.1"/>
</dbReference>
<name>A0ABT1MKU0_9BACT</name>
<dbReference type="Gene3D" id="3.30.1370.110">
    <property type="match status" value="1"/>
</dbReference>
<dbReference type="Proteomes" id="UP001205603">
    <property type="component" value="Unassembled WGS sequence"/>
</dbReference>
<keyword evidence="3" id="KW-1185">Reference proteome</keyword>
<dbReference type="Pfam" id="PF01713">
    <property type="entry name" value="Smr"/>
    <property type="match status" value="1"/>
</dbReference>
<evidence type="ECO:0000313" key="3">
    <source>
        <dbReference type="Proteomes" id="UP001205603"/>
    </source>
</evidence>
<comment type="caution">
    <text evidence="2">The sequence shown here is derived from an EMBL/GenBank/DDBJ whole genome shotgun (WGS) entry which is preliminary data.</text>
</comment>
<dbReference type="InterPro" id="IPR036781">
    <property type="entry name" value="Smr_assoc-like_sf"/>
</dbReference>
<evidence type="ECO:0000259" key="1">
    <source>
        <dbReference type="PROSITE" id="PS50828"/>
    </source>
</evidence>
<dbReference type="Pfam" id="PF09640">
    <property type="entry name" value="DUF2027"/>
    <property type="match status" value="1"/>
</dbReference>
<sequence>MVKVGDKVRFLNSVGGGIVVKITKDIALVEEEDGFETPVLVRECVVIESASTLKNDTKKHTETFAYKTPASEMTDESITTEEEPEKLEIIETVEGDRLNIVLAFLPENQKSLQNTRFDTYLINDSNYYVFFSYLINNGYQWKTIYSGSVEPNIQIQVENFGKEDLNEHERICIQYIAFKQDKPFDLKNPASVEHRIDPVKFYKLHSFRENEYFDEDAIVLNIVKNDIPEKQFIPDASKIEKAIRSKKAIDTGEKKPVTKKKHATEGPLEIDLHINELLDSTAGMTNKEILEYQLSKFRETLESYKGEKGKKIVFIHGKGDGILRKAILTELRTKYKHYDYQDASFREYGFGATQITIR</sequence>
<gene>
    <name evidence="2" type="ORF">NMU02_09485</name>
</gene>
<dbReference type="Gene3D" id="2.60.40.1600">
    <property type="entry name" value="Smr-associated-like"/>
    <property type="match status" value="1"/>
</dbReference>
<dbReference type="PROSITE" id="PS50828">
    <property type="entry name" value="SMR"/>
    <property type="match status" value="1"/>
</dbReference>
<organism evidence="2 3">
    <name type="scientific">Coprobacter tertius</name>
    <dbReference type="NCBI Taxonomy" id="2944915"/>
    <lineage>
        <taxon>Bacteria</taxon>
        <taxon>Pseudomonadati</taxon>
        <taxon>Bacteroidota</taxon>
        <taxon>Bacteroidia</taxon>
        <taxon>Bacteroidales</taxon>
        <taxon>Barnesiellaceae</taxon>
        <taxon>Coprobacter</taxon>
    </lineage>
</organism>
<dbReference type="InterPro" id="IPR018598">
    <property type="entry name" value="DUF2027"/>
</dbReference>
<dbReference type="InterPro" id="IPR036063">
    <property type="entry name" value="Smr_dom_sf"/>
</dbReference>
<proteinExistence type="predicted"/>
<reference evidence="2 3" key="1">
    <citation type="submission" date="2022-07" db="EMBL/GenBank/DDBJ databases">
        <title>Fecal culturing of patients with breast cancer.</title>
        <authorList>
            <person name="Teng N.M.Y."/>
            <person name="Kiu R."/>
            <person name="Evans R."/>
            <person name="Baker D.J."/>
            <person name="Zenner C."/>
            <person name="Robinson S.D."/>
            <person name="Hall L.J."/>
        </authorList>
    </citation>
    <scope>NUCLEOTIDE SEQUENCE [LARGE SCALE GENOMIC DNA]</scope>
    <source>
        <strain evidence="2 3">LH1063</strain>
    </source>
</reference>
<dbReference type="SUPFAM" id="SSF158949">
    <property type="entry name" value="Smr-associated domain-like"/>
    <property type="match status" value="1"/>
</dbReference>
<accession>A0ABT1MKU0</accession>
<protein>
    <submittedName>
        <fullName evidence="2">DUF2027 domain-containing protein</fullName>
    </submittedName>
</protein>